<gene>
    <name evidence="4" type="ORF">X560_0914</name>
</gene>
<dbReference type="OrthoDB" id="2360484at2"/>
<comment type="caution">
    <text evidence="4">The sequence shown here is derived from an EMBL/GenBank/DDBJ whole genome shotgun (WGS) entry which is preliminary data.</text>
</comment>
<dbReference type="InterPro" id="IPR013783">
    <property type="entry name" value="Ig-like_fold"/>
</dbReference>
<organism evidence="4 5">
    <name type="scientific">Listeria fleischmannii 1991</name>
    <dbReference type="NCBI Taxonomy" id="1430899"/>
    <lineage>
        <taxon>Bacteria</taxon>
        <taxon>Bacillati</taxon>
        <taxon>Bacillota</taxon>
        <taxon>Bacilli</taxon>
        <taxon>Bacillales</taxon>
        <taxon>Listeriaceae</taxon>
        <taxon>Listeria</taxon>
    </lineage>
</organism>
<sequence>MKKRKSLKKVVTLVLATVMVVAPVISSKPLNAYAESAENNLTVSENNGLDASSRTAARVIDTFTPKQTKVNTKYTVLYTWKVKKYTTDTVWAVYNFSDGTTAERNIETLGRTATTTISGTDVYNTNKPMKSVTIQIRTSKNVVCTKRTELVVSNSEPVIYANDKTIQQGEWFNPYAGVSAWDAEDGNLTHMVAVVKNNVNTNVPGTYYVTYEVTDSDGNTVQKTITVTVQGKETSGTITPNIYTLGESYITGTYTGDVAYADLYINGVKVDTGGNFNNGYFSYAVNSNLITSSTTQVYLAAYDKNGKLLDRKSVPICAKGYGAIIPNEYHMGSSEITGTYTGDVSYAELYVNGSYVSRGGNFVNGYFTYWIDKNLVKSVTTPMSLIAYDKNGKVLNNPIIFITDK</sequence>
<dbReference type="Pfam" id="PF16403">
    <property type="entry name" value="Bact_surface_Ig-like"/>
    <property type="match status" value="1"/>
</dbReference>
<dbReference type="AlphaFoldDB" id="A0A0J8GGX6"/>
<dbReference type="InterPro" id="IPR032179">
    <property type="entry name" value="Cry22Aa_Ig-like"/>
</dbReference>
<evidence type="ECO:0000313" key="4">
    <source>
        <dbReference type="EMBL" id="KMT59988.1"/>
    </source>
</evidence>
<evidence type="ECO:0000259" key="3">
    <source>
        <dbReference type="Pfam" id="PF20622"/>
    </source>
</evidence>
<feature type="signal peptide" evidence="1">
    <location>
        <begin position="1"/>
        <end position="32"/>
    </location>
</feature>
<proteinExistence type="predicted"/>
<dbReference type="RefSeq" id="WP_007476779.1">
    <property type="nucleotide sequence ID" value="NZ_KQ130613.1"/>
</dbReference>
<dbReference type="InterPro" id="IPR046746">
    <property type="entry name" value="Big_15"/>
</dbReference>
<dbReference type="Proteomes" id="UP000052258">
    <property type="component" value="Unassembled WGS sequence"/>
</dbReference>
<accession>A0A0J8GGX6</accession>
<feature type="chain" id="PRO_5039185341" evidence="1">
    <location>
        <begin position="33"/>
        <end position="405"/>
    </location>
</feature>
<feature type="domain" description="Bacterial Ig" evidence="3">
    <location>
        <begin position="322"/>
        <end position="400"/>
    </location>
</feature>
<keyword evidence="4" id="KW-0449">Lipoprotein</keyword>
<dbReference type="EMBL" id="AZHO01000011">
    <property type="protein sequence ID" value="KMT59988.1"/>
    <property type="molecule type" value="Genomic_DNA"/>
</dbReference>
<name>A0A0J8GGX6_9LIST</name>
<dbReference type="Gene3D" id="2.60.40.10">
    <property type="entry name" value="Immunoglobulins"/>
    <property type="match status" value="1"/>
</dbReference>
<evidence type="ECO:0000256" key="1">
    <source>
        <dbReference type="SAM" id="SignalP"/>
    </source>
</evidence>
<evidence type="ECO:0000313" key="5">
    <source>
        <dbReference type="Proteomes" id="UP000052258"/>
    </source>
</evidence>
<protein>
    <submittedName>
        <fullName evidence="4">Lipoprotein</fullName>
    </submittedName>
</protein>
<dbReference type="SUPFAM" id="SSF49299">
    <property type="entry name" value="PKD domain"/>
    <property type="match status" value="1"/>
</dbReference>
<dbReference type="InterPro" id="IPR035986">
    <property type="entry name" value="PKD_dom_sf"/>
</dbReference>
<dbReference type="Pfam" id="PF20622">
    <property type="entry name" value="Big_15"/>
    <property type="match status" value="2"/>
</dbReference>
<dbReference type="PATRIC" id="fig|1430899.3.peg.944"/>
<keyword evidence="5" id="KW-1185">Reference proteome</keyword>
<feature type="domain" description="Bacterial Ig" evidence="3">
    <location>
        <begin position="236"/>
        <end position="316"/>
    </location>
</feature>
<keyword evidence="1" id="KW-0732">Signal</keyword>
<evidence type="ECO:0000259" key="2">
    <source>
        <dbReference type="Pfam" id="PF16403"/>
    </source>
</evidence>
<reference evidence="4 5" key="1">
    <citation type="journal article" date="2015" name="Genome Biol. Evol.">
        <title>Comparative Genomics of Listeria Sensu Lato: Genus-Wide Differences in Evolutionary Dynamics and the Progressive Gain of Complex, Potentially Pathogenicity-Related Traits through Lateral Gene Transfer.</title>
        <authorList>
            <person name="Chiara M."/>
            <person name="Caruso M."/>
            <person name="D'Erchia A.M."/>
            <person name="Manzari C."/>
            <person name="Fraccalvieri R."/>
            <person name="Goffredo E."/>
            <person name="Latorre L."/>
            <person name="Miccolupo A."/>
            <person name="Padalino I."/>
            <person name="Santagada G."/>
            <person name="Chiocco D."/>
            <person name="Pesole G."/>
            <person name="Horner D.S."/>
            <person name="Parisi A."/>
        </authorList>
    </citation>
    <scope>NUCLEOTIDE SEQUENCE [LARGE SCALE GENOMIC DNA]</scope>
    <source>
        <strain evidence="4 5">1991</strain>
    </source>
</reference>
<feature type="domain" description="Pesticidal crystal protein Cry22Aa Ig-like" evidence="2">
    <location>
        <begin position="162"/>
        <end position="229"/>
    </location>
</feature>